<evidence type="ECO:0000313" key="2">
    <source>
        <dbReference type="EMBL" id="NKX52226.1"/>
    </source>
</evidence>
<evidence type="ECO:0000313" key="3">
    <source>
        <dbReference type="Proteomes" id="UP000523795"/>
    </source>
</evidence>
<dbReference type="EMBL" id="JAAZSR010000452">
    <property type="protein sequence ID" value="NKX52226.1"/>
    <property type="molecule type" value="Genomic_DNA"/>
</dbReference>
<dbReference type="Gene3D" id="1.10.260.40">
    <property type="entry name" value="lambda repressor-like DNA-binding domains"/>
    <property type="match status" value="1"/>
</dbReference>
<dbReference type="Proteomes" id="UP000523795">
    <property type="component" value="Unassembled WGS sequence"/>
</dbReference>
<dbReference type="InterPro" id="IPR000843">
    <property type="entry name" value="HTH_LacI"/>
</dbReference>
<keyword evidence="3" id="KW-1185">Reference proteome</keyword>
<feature type="non-terminal residue" evidence="2">
    <location>
        <position position="58"/>
    </location>
</feature>
<accession>A0ABX1JV78</accession>
<reference evidence="2 3" key="1">
    <citation type="submission" date="2020-04" db="EMBL/GenBank/DDBJ databases">
        <authorList>
            <person name="Liu S."/>
        </authorList>
    </citation>
    <scope>NUCLEOTIDE SEQUENCE [LARGE SCALE GENOMIC DNA]</scope>
    <source>
        <strain evidence="2 3">CGMCC 1.15091</strain>
    </source>
</reference>
<proteinExistence type="predicted"/>
<dbReference type="SUPFAM" id="SSF47413">
    <property type="entry name" value="lambda repressor-like DNA-binding domains"/>
    <property type="match status" value="1"/>
</dbReference>
<feature type="domain" description="HTH lacI-type" evidence="1">
    <location>
        <begin position="10"/>
        <end position="58"/>
    </location>
</feature>
<dbReference type="InterPro" id="IPR005471">
    <property type="entry name" value="Tscrpt_reg_IclR_N"/>
</dbReference>
<comment type="caution">
    <text evidence="2">The sequence shown here is derived from an EMBL/GenBank/DDBJ whole genome shotgun (WGS) entry which is preliminary data.</text>
</comment>
<organism evidence="2 3">
    <name type="scientific">Arthrobacter deserti</name>
    <dbReference type="NCBI Taxonomy" id="1742687"/>
    <lineage>
        <taxon>Bacteria</taxon>
        <taxon>Bacillati</taxon>
        <taxon>Actinomycetota</taxon>
        <taxon>Actinomycetes</taxon>
        <taxon>Micrococcales</taxon>
        <taxon>Micrococcaceae</taxon>
        <taxon>Arthrobacter</taxon>
    </lineage>
</organism>
<name>A0ABX1JV78_9MICC</name>
<gene>
    <name evidence="2" type="ORF">HER39_16955</name>
</gene>
<dbReference type="PROSITE" id="PS50932">
    <property type="entry name" value="HTH_LACI_2"/>
    <property type="match status" value="1"/>
</dbReference>
<evidence type="ECO:0000259" key="1">
    <source>
        <dbReference type="PROSITE" id="PS50932"/>
    </source>
</evidence>
<sequence length="58" mass="6496">MEEKARRRQVTIKDLARELGIHPSTVSRALHPDARVARGAASDATARKVRELAARWGY</sequence>
<dbReference type="Pfam" id="PF09339">
    <property type="entry name" value="HTH_IclR"/>
    <property type="match status" value="1"/>
</dbReference>
<dbReference type="InterPro" id="IPR010982">
    <property type="entry name" value="Lambda_DNA-bd_dom_sf"/>
</dbReference>
<protein>
    <submittedName>
        <fullName evidence="2">LacI family transcriptional regulator</fullName>
    </submittedName>
</protein>